<feature type="chain" id="PRO_5020344772" description="Copper resistance protein B" evidence="2">
    <location>
        <begin position="26"/>
        <end position="104"/>
    </location>
</feature>
<name>A0A4Q7AS58_9GAMM</name>
<comment type="caution">
    <text evidence="3">The sequence shown here is derived from an EMBL/GenBank/DDBJ whole genome shotgun (WGS) entry which is preliminary data.</text>
</comment>
<sequence>MHITNFVLKAVFSAAVLGLSTLSLAHDGHHSSVKKGIDTSAMSQQVDHSQHSAQAHEQHMQMNPEDHSAHMNHQQSQPAKDQQQDAAKKQQDQNAQKGDHHAHH</sequence>
<organism evidence="3 4">
    <name type="scientific">Acinetobacter bouvetii</name>
    <dbReference type="NCBI Taxonomy" id="202951"/>
    <lineage>
        <taxon>Bacteria</taxon>
        <taxon>Pseudomonadati</taxon>
        <taxon>Pseudomonadota</taxon>
        <taxon>Gammaproteobacteria</taxon>
        <taxon>Moraxellales</taxon>
        <taxon>Moraxellaceae</taxon>
        <taxon>Acinetobacter</taxon>
    </lineage>
</organism>
<keyword evidence="2" id="KW-0732">Signal</keyword>
<feature type="compositionally biased region" description="Basic and acidic residues" evidence="1">
    <location>
        <begin position="82"/>
        <end position="91"/>
    </location>
</feature>
<feature type="region of interest" description="Disordered" evidence="1">
    <location>
        <begin position="29"/>
        <end position="104"/>
    </location>
</feature>
<dbReference type="STRING" id="202951.GCA_001485025_03059"/>
<evidence type="ECO:0000256" key="1">
    <source>
        <dbReference type="SAM" id="MobiDB-lite"/>
    </source>
</evidence>
<protein>
    <recommendedName>
        <fullName evidence="5">Copper resistance protein B</fullName>
    </recommendedName>
</protein>
<dbReference type="EMBL" id="SGSU01000018">
    <property type="protein sequence ID" value="RZG65047.1"/>
    <property type="molecule type" value="Genomic_DNA"/>
</dbReference>
<reference evidence="3 4" key="1">
    <citation type="submission" date="2019-02" db="EMBL/GenBank/DDBJ databases">
        <title>The Batch Genome Submission of Acinetobacter spp. strains.</title>
        <authorList>
            <person name="Qin J."/>
            <person name="Hu Y."/>
            <person name="Ye H."/>
            <person name="Wei L."/>
            <person name="Feng Y."/>
            <person name="Zong Z."/>
        </authorList>
    </citation>
    <scope>NUCLEOTIDE SEQUENCE [LARGE SCALE GENOMIC DNA]</scope>
    <source>
        <strain evidence="3 4">WCHABo060081</strain>
    </source>
</reference>
<dbReference type="AlphaFoldDB" id="A0A4Q7AS58"/>
<gene>
    <name evidence="3" type="ORF">EXE25_14745</name>
</gene>
<evidence type="ECO:0000313" key="3">
    <source>
        <dbReference type="EMBL" id="RZG65047.1"/>
    </source>
</evidence>
<evidence type="ECO:0000256" key="2">
    <source>
        <dbReference type="SAM" id="SignalP"/>
    </source>
</evidence>
<feature type="signal peptide" evidence="2">
    <location>
        <begin position="1"/>
        <end position="25"/>
    </location>
</feature>
<evidence type="ECO:0000313" key="4">
    <source>
        <dbReference type="Proteomes" id="UP000293483"/>
    </source>
</evidence>
<dbReference type="RefSeq" id="WP_130147575.1">
    <property type="nucleotide sequence ID" value="NZ_SGSU01000018.1"/>
</dbReference>
<accession>A0A4Q7AS58</accession>
<feature type="compositionally biased region" description="Basic and acidic residues" evidence="1">
    <location>
        <begin position="48"/>
        <end position="69"/>
    </location>
</feature>
<evidence type="ECO:0008006" key="5">
    <source>
        <dbReference type="Google" id="ProtNLM"/>
    </source>
</evidence>
<proteinExistence type="predicted"/>
<dbReference type="Proteomes" id="UP000293483">
    <property type="component" value="Unassembled WGS sequence"/>
</dbReference>